<protein>
    <submittedName>
        <fullName evidence="2">Uncharacterized protein</fullName>
    </submittedName>
</protein>
<gene>
    <name evidence="2" type="ORF">V6N11_078952</name>
</gene>
<dbReference type="EMBL" id="JBBPBN010000020">
    <property type="protein sequence ID" value="KAK9016453.1"/>
    <property type="molecule type" value="Genomic_DNA"/>
</dbReference>
<comment type="caution">
    <text evidence="2">The sequence shown here is derived from an EMBL/GenBank/DDBJ whole genome shotgun (WGS) entry which is preliminary data.</text>
</comment>
<evidence type="ECO:0000313" key="3">
    <source>
        <dbReference type="Proteomes" id="UP001396334"/>
    </source>
</evidence>
<reference evidence="2 3" key="1">
    <citation type="journal article" date="2024" name="G3 (Bethesda)">
        <title>Genome assembly of Hibiscus sabdariffa L. provides insights into metabolisms of medicinal natural products.</title>
        <authorList>
            <person name="Kim T."/>
        </authorList>
    </citation>
    <scope>NUCLEOTIDE SEQUENCE [LARGE SCALE GENOMIC DNA]</scope>
    <source>
        <strain evidence="2">TK-2024</strain>
        <tissue evidence="2">Old leaves</tissue>
    </source>
</reference>
<feature type="compositionally biased region" description="Basic residues" evidence="1">
    <location>
        <begin position="20"/>
        <end position="29"/>
    </location>
</feature>
<organism evidence="2 3">
    <name type="scientific">Hibiscus sabdariffa</name>
    <name type="common">roselle</name>
    <dbReference type="NCBI Taxonomy" id="183260"/>
    <lineage>
        <taxon>Eukaryota</taxon>
        <taxon>Viridiplantae</taxon>
        <taxon>Streptophyta</taxon>
        <taxon>Embryophyta</taxon>
        <taxon>Tracheophyta</taxon>
        <taxon>Spermatophyta</taxon>
        <taxon>Magnoliopsida</taxon>
        <taxon>eudicotyledons</taxon>
        <taxon>Gunneridae</taxon>
        <taxon>Pentapetalae</taxon>
        <taxon>rosids</taxon>
        <taxon>malvids</taxon>
        <taxon>Malvales</taxon>
        <taxon>Malvaceae</taxon>
        <taxon>Malvoideae</taxon>
        <taxon>Hibiscus</taxon>
    </lineage>
</organism>
<proteinExistence type="predicted"/>
<name>A0ABR2RU84_9ROSI</name>
<accession>A0ABR2RU84</accession>
<evidence type="ECO:0000256" key="1">
    <source>
        <dbReference type="SAM" id="MobiDB-lite"/>
    </source>
</evidence>
<feature type="region of interest" description="Disordered" evidence="1">
    <location>
        <begin position="1"/>
        <end position="29"/>
    </location>
</feature>
<keyword evidence="3" id="KW-1185">Reference proteome</keyword>
<feature type="compositionally biased region" description="Basic and acidic residues" evidence="1">
    <location>
        <begin position="1"/>
        <end position="19"/>
    </location>
</feature>
<evidence type="ECO:0000313" key="2">
    <source>
        <dbReference type="EMBL" id="KAK9016453.1"/>
    </source>
</evidence>
<dbReference type="Proteomes" id="UP001396334">
    <property type="component" value="Unassembled WGS sequence"/>
</dbReference>
<sequence length="72" mass="8233">MVKIVNIKDSKGRKEEKKNSNFKKKKKNHTNSSGFLRLLYLNSSIKEPPGSILSDKIGLIKFQGIREYGVPR</sequence>